<evidence type="ECO:0000259" key="6">
    <source>
        <dbReference type="Pfam" id="PF00460"/>
    </source>
</evidence>
<dbReference type="InterPro" id="IPR053967">
    <property type="entry name" value="LlgE_F_G-like_D1"/>
</dbReference>
<dbReference type="OrthoDB" id="8578401at2"/>
<evidence type="ECO:0000256" key="2">
    <source>
        <dbReference type="ARBA" id="ARBA00009677"/>
    </source>
</evidence>
<dbReference type="Pfam" id="PF22692">
    <property type="entry name" value="LlgE_F_G_D1"/>
    <property type="match status" value="1"/>
</dbReference>
<dbReference type="GO" id="GO:0009425">
    <property type="term" value="C:bacterial-type flagellum basal body"/>
    <property type="evidence" value="ECO:0007669"/>
    <property type="project" value="UniProtKB-SubCell"/>
</dbReference>
<dbReference type="InterPro" id="IPR037925">
    <property type="entry name" value="FlgE/F/G-like"/>
</dbReference>
<keyword evidence="10" id="KW-0966">Cell projection</keyword>
<protein>
    <recommendedName>
        <fullName evidence="3 5">Flagellar hook protein FlgE</fullName>
    </recommendedName>
</protein>
<dbReference type="InterPro" id="IPR020013">
    <property type="entry name" value="Flagellar_FlgE/F/G"/>
</dbReference>
<comment type="similarity">
    <text evidence="2 5">Belongs to the flagella basal body rod proteins family.</text>
</comment>
<keyword evidence="10" id="KW-0282">Flagellum</keyword>
<evidence type="ECO:0000256" key="1">
    <source>
        <dbReference type="ARBA" id="ARBA00004117"/>
    </source>
</evidence>
<dbReference type="PANTHER" id="PTHR30435">
    <property type="entry name" value="FLAGELLAR PROTEIN"/>
    <property type="match status" value="1"/>
</dbReference>
<organism evidence="10 11">
    <name type="scientific">Sodalis ligni</name>
    <dbReference type="NCBI Taxonomy" id="2697027"/>
    <lineage>
        <taxon>Bacteria</taxon>
        <taxon>Pseudomonadati</taxon>
        <taxon>Pseudomonadota</taxon>
        <taxon>Gammaproteobacteria</taxon>
        <taxon>Enterobacterales</taxon>
        <taxon>Bruguierivoracaceae</taxon>
        <taxon>Sodalis</taxon>
    </lineage>
</organism>
<dbReference type="InterPro" id="IPR011491">
    <property type="entry name" value="FlgE_D2"/>
</dbReference>
<dbReference type="GO" id="GO:0009424">
    <property type="term" value="C:bacterial-type flagellum hook"/>
    <property type="evidence" value="ECO:0007669"/>
    <property type="project" value="TreeGrafter"/>
</dbReference>
<feature type="domain" description="Flagellar hook protein FlgE D2" evidence="8">
    <location>
        <begin position="157"/>
        <end position="284"/>
    </location>
</feature>
<feature type="domain" description="Flagellar basal-body/hook protein C-terminal" evidence="7">
    <location>
        <begin position="359"/>
        <end position="403"/>
    </location>
</feature>
<dbReference type="InterPro" id="IPR037058">
    <property type="entry name" value="Falgellar_hook_FlgE_sf"/>
</dbReference>
<dbReference type="RefSeq" id="WP_132921223.1">
    <property type="nucleotide sequence ID" value="NZ_SJOI01000001.1"/>
</dbReference>
<evidence type="ECO:0000259" key="8">
    <source>
        <dbReference type="Pfam" id="PF07559"/>
    </source>
</evidence>
<evidence type="ECO:0000259" key="9">
    <source>
        <dbReference type="Pfam" id="PF22692"/>
    </source>
</evidence>
<feature type="domain" description="Flagellar basal body rod protein N-terminal" evidence="6">
    <location>
        <begin position="6"/>
        <end position="33"/>
    </location>
</feature>
<reference evidence="10 11" key="1">
    <citation type="submission" date="2019-02" db="EMBL/GenBank/DDBJ databases">
        <title>Investigation of anaerobic lignin degradation for improved lignocellulosic biofuels.</title>
        <authorList>
            <person name="Deangelis K."/>
        </authorList>
    </citation>
    <scope>NUCLEOTIDE SEQUENCE [LARGE SCALE GENOMIC DNA]</scope>
    <source>
        <strain evidence="10 11">159R</strain>
    </source>
</reference>
<dbReference type="InterPro" id="IPR019776">
    <property type="entry name" value="Flagellar_basal_body_rod_CS"/>
</dbReference>
<dbReference type="EMBL" id="SJOI01000001">
    <property type="protein sequence ID" value="TCL02256.1"/>
    <property type="molecule type" value="Genomic_DNA"/>
</dbReference>
<dbReference type="NCBIfam" id="NF004238">
    <property type="entry name" value="PRK05682.1-1"/>
    <property type="match status" value="1"/>
</dbReference>
<proteinExistence type="inferred from homology"/>
<comment type="function">
    <text evidence="5">A flexible structure which links the flagellar filament to the drive apparatus in the basal body.</text>
</comment>
<dbReference type="InterPro" id="IPR010930">
    <property type="entry name" value="Flg_bb/hook_C_dom"/>
</dbReference>
<dbReference type="GO" id="GO:0071978">
    <property type="term" value="P:bacterial-type flagellum-dependent swarming motility"/>
    <property type="evidence" value="ECO:0007669"/>
    <property type="project" value="TreeGrafter"/>
</dbReference>
<gene>
    <name evidence="10" type="ORF">EZJ58_0258</name>
</gene>
<dbReference type="Pfam" id="PF06429">
    <property type="entry name" value="Flg_bbr_C"/>
    <property type="match status" value="1"/>
</dbReference>
<keyword evidence="11" id="KW-1185">Reference proteome</keyword>
<evidence type="ECO:0000313" key="11">
    <source>
        <dbReference type="Proteomes" id="UP000294555"/>
    </source>
</evidence>
<dbReference type="Pfam" id="PF07559">
    <property type="entry name" value="FlgE_D2"/>
    <property type="match status" value="1"/>
</dbReference>
<dbReference type="Proteomes" id="UP000294555">
    <property type="component" value="Unassembled WGS sequence"/>
</dbReference>
<evidence type="ECO:0000256" key="5">
    <source>
        <dbReference type="RuleBase" id="RU362116"/>
    </source>
</evidence>
<comment type="caution">
    <text evidence="10">The sequence shown here is derived from an EMBL/GenBank/DDBJ whole genome shotgun (WGS) entry which is preliminary data.</text>
</comment>
<dbReference type="GO" id="GO:0005829">
    <property type="term" value="C:cytosol"/>
    <property type="evidence" value="ECO:0007669"/>
    <property type="project" value="TreeGrafter"/>
</dbReference>
<dbReference type="NCBIfam" id="TIGR03506">
    <property type="entry name" value="FlgEFG_subfam"/>
    <property type="match status" value="1"/>
</dbReference>
<evidence type="ECO:0000256" key="4">
    <source>
        <dbReference type="ARBA" id="ARBA00023143"/>
    </source>
</evidence>
<dbReference type="PANTHER" id="PTHR30435:SF1">
    <property type="entry name" value="FLAGELLAR HOOK PROTEIN FLGE"/>
    <property type="match status" value="1"/>
</dbReference>
<accession>A0A4R1NCF1</accession>
<feature type="domain" description="Flagellar hook protein FlgE/F/G-like D1" evidence="9">
    <location>
        <begin position="76"/>
        <end position="143"/>
    </location>
</feature>
<keyword evidence="10" id="KW-0969">Cilium</keyword>
<evidence type="ECO:0000313" key="10">
    <source>
        <dbReference type="EMBL" id="TCL02256.1"/>
    </source>
</evidence>
<dbReference type="AlphaFoldDB" id="A0A4R1NCF1"/>
<dbReference type="InterPro" id="IPR001444">
    <property type="entry name" value="Flag_bb_rod_N"/>
</dbReference>
<dbReference type="PROSITE" id="PS00588">
    <property type="entry name" value="FLAGELLA_BB_ROD"/>
    <property type="match status" value="1"/>
</dbReference>
<sequence length="404" mass="41529">MGFSQAISGLNAASNNLDVIGNNIANSETSGFKSASVSFADVFASSEVGLGVKVAAVTQNFNDGAVNTTDNGLNVAISNNGFFRVVDGSGTVHYTRDGDFTLDDNRNLMTTTGMNVTGYAATGTPPTIQQGTNPINLSIPTTGVAATPTQTASMQLNLTSSAAIVPAATVLDPNDSSTYSYSQPMTTYDSLGNPHNISLYFTKTANNTWSVQSVDGSESGATPQSVGTLNFDDSGKLTGTVPATLSITTNGINGSATDTFTISFAGSQQQYASASSVTGQHQDGNYAGDLTKYEINDDGTITGTYSNGDTLLLGQIVLANFANPQGLKSDGDNTWSATAASGQAIVGTAGNGTFGTLTSGALEGSNVNMSNELVNLIVAQRDYQSNAQTIKAQDTIMQTLVSMS</sequence>
<comment type="subcellular location">
    <subcellularLocation>
        <location evidence="1 5">Bacterial flagellum basal body</location>
    </subcellularLocation>
</comment>
<name>A0A4R1NCF1_9GAMM</name>
<dbReference type="Gene3D" id="2.60.98.20">
    <property type="entry name" value="Flagellar hook protein FlgE"/>
    <property type="match status" value="1"/>
</dbReference>
<dbReference type="Pfam" id="PF00460">
    <property type="entry name" value="Flg_bb_rod"/>
    <property type="match status" value="1"/>
</dbReference>
<keyword evidence="4 5" id="KW-0975">Bacterial flagellum</keyword>
<dbReference type="SUPFAM" id="SSF117143">
    <property type="entry name" value="Flagellar hook protein flgE"/>
    <property type="match status" value="1"/>
</dbReference>
<evidence type="ECO:0000256" key="3">
    <source>
        <dbReference type="ARBA" id="ARBA00019015"/>
    </source>
</evidence>
<evidence type="ECO:0000259" key="7">
    <source>
        <dbReference type="Pfam" id="PF06429"/>
    </source>
</evidence>